<name>A0ABW1JTT3_9NOCA</name>
<proteinExistence type="predicted"/>
<reference evidence="3" key="1">
    <citation type="journal article" date="2019" name="Int. J. Syst. Evol. Microbiol.">
        <title>The Global Catalogue of Microorganisms (GCM) 10K type strain sequencing project: providing services to taxonomists for standard genome sequencing and annotation.</title>
        <authorList>
            <consortium name="The Broad Institute Genomics Platform"/>
            <consortium name="The Broad Institute Genome Sequencing Center for Infectious Disease"/>
            <person name="Wu L."/>
            <person name="Ma J."/>
        </authorList>
    </citation>
    <scope>NUCLEOTIDE SEQUENCE [LARGE SCALE GENOMIC DNA]</scope>
    <source>
        <strain evidence="3">CCUG 36956</strain>
    </source>
</reference>
<organism evidence="2 3">
    <name type="scientific">Nocardia lasii</name>
    <dbReference type="NCBI Taxonomy" id="1616107"/>
    <lineage>
        <taxon>Bacteria</taxon>
        <taxon>Bacillati</taxon>
        <taxon>Actinomycetota</taxon>
        <taxon>Actinomycetes</taxon>
        <taxon>Mycobacteriales</taxon>
        <taxon>Nocardiaceae</taxon>
        <taxon>Nocardia</taxon>
    </lineage>
</organism>
<dbReference type="EMBL" id="JBHSQN010000011">
    <property type="protein sequence ID" value="MFC6012891.1"/>
    <property type="molecule type" value="Genomic_DNA"/>
</dbReference>
<protein>
    <recommendedName>
        <fullName evidence="4">DUF4760 domain-containing protein</fullName>
    </recommendedName>
</protein>
<evidence type="ECO:0008006" key="4">
    <source>
        <dbReference type="Google" id="ProtNLM"/>
    </source>
</evidence>
<feature type="transmembrane region" description="Helical" evidence="1">
    <location>
        <begin position="6"/>
        <end position="27"/>
    </location>
</feature>
<evidence type="ECO:0000256" key="1">
    <source>
        <dbReference type="SAM" id="Phobius"/>
    </source>
</evidence>
<evidence type="ECO:0000313" key="2">
    <source>
        <dbReference type="EMBL" id="MFC6012891.1"/>
    </source>
</evidence>
<dbReference type="RefSeq" id="WP_378607240.1">
    <property type="nucleotide sequence ID" value="NZ_JBHSQN010000011.1"/>
</dbReference>
<gene>
    <name evidence="2" type="ORF">ACFP3H_17685</name>
</gene>
<dbReference type="Proteomes" id="UP001596223">
    <property type="component" value="Unassembled WGS sequence"/>
</dbReference>
<comment type="caution">
    <text evidence="2">The sequence shown here is derived from an EMBL/GenBank/DDBJ whole genome shotgun (WGS) entry which is preliminary data.</text>
</comment>
<accession>A0ABW1JTT3</accession>
<keyword evidence="1" id="KW-1133">Transmembrane helix</keyword>
<evidence type="ECO:0000313" key="3">
    <source>
        <dbReference type="Proteomes" id="UP001596223"/>
    </source>
</evidence>
<sequence length="179" mass="19238">MNAVVQQVITVVGVLLGAGATFAGAALTERAKWRRVQGSRWDDRRLVAYSEFAHALKDFAVVSQRMAAEKGFPTAAQPISAAEGPSMLAEADSVKTLKWEMVLLLGSSEAVAAARVWNKAVWELSLVALGAPMSHEEYLRAYEAAGHKRNAFYECARADLGVRGGELPLGDGPWVPQNG</sequence>
<keyword evidence="3" id="KW-1185">Reference proteome</keyword>
<keyword evidence="1" id="KW-0812">Transmembrane</keyword>
<keyword evidence="1" id="KW-0472">Membrane</keyword>